<comment type="caution">
    <text evidence="6">The sequence shown here is derived from an EMBL/GenBank/DDBJ whole genome shotgun (WGS) entry which is preliminary data.</text>
</comment>
<protein>
    <submittedName>
        <fullName evidence="6">FAD binding domain-containing protein</fullName>
    </submittedName>
</protein>
<feature type="chain" id="PRO_5015149568" evidence="5">
    <location>
        <begin position="20"/>
        <end position="217"/>
    </location>
</feature>
<evidence type="ECO:0000256" key="2">
    <source>
        <dbReference type="ARBA" id="ARBA00022630"/>
    </source>
</evidence>
<sequence>MKWCSLITAFLGLAATAQAATAWQQRNQTFAVVDAPLGLFSNFADKASAKASLEATLNLSKISRPGDFRYGQTIARTWSQQRKIWPEWILYPEDTIDVSIILQFYSAAHTFWGDDGFAIMGGGHADFGGAQSPSIIIDLFRHHCQGQLHQPSTSWPILKVGGGSEAGDVYSLLNGTGWAFLGPRDGPVGVGGFLLGGGIAFQTSRYRTSPTFGLPHL</sequence>
<evidence type="ECO:0000256" key="1">
    <source>
        <dbReference type="ARBA" id="ARBA00005466"/>
    </source>
</evidence>
<organism evidence="6 7">
    <name type="scientific">Diaporthe helianthi</name>
    <dbReference type="NCBI Taxonomy" id="158607"/>
    <lineage>
        <taxon>Eukaryota</taxon>
        <taxon>Fungi</taxon>
        <taxon>Dikarya</taxon>
        <taxon>Ascomycota</taxon>
        <taxon>Pezizomycotina</taxon>
        <taxon>Sordariomycetes</taxon>
        <taxon>Sordariomycetidae</taxon>
        <taxon>Diaporthales</taxon>
        <taxon>Diaporthaceae</taxon>
        <taxon>Diaporthe</taxon>
    </lineage>
</organism>
<feature type="signal peptide" evidence="5">
    <location>
        <begin position="1"/>
        <end position="19"/>
    </location>
</feature>
<evidence type="ECO:0000256" key="5">
    <source>
        <dbReference type="SAM" id="SignalP"/>
    </source>
</evidence>
<dbReference type="Gene3D" id="3.30.465.10">
    <property type="match status" value="1"/>
</dbReference>
<keyword evidence="2" id="KW-0285">Flavoprotein</keyword>
<dbReference type="InterPro" id="IPR050416">
    <property type="entry name" value="FAD-linked_Oxidoreductase"/>
</dbReference>
<dbReference type="AlphaFoldDB" id="A0A2P5I8C5"/>
<dbReference type="GO" id="GO:0050660">
    <property type="term" value="F:flavin adenine dinucleotide binding"/>
    <property type="evidence" value="ECO:0007669"/>
    <property type="project" value="InterPro"/>
</dbReference>
<evidence type="ECO:0000256" key="3">
    <source>
        <dbReference type="ARBA" id="ARBA00022827"/>
    </source>
</evidence>
<dbReference type="GO" id="GO:0016491">
    <property type="term" value="F:oxidoreductase activity"/>
    <property type="evidence" value="ECO:0007669"/>
    <property type="project" value="UniProtKB-KW"/>
</dbReference>
<evidence type="ECO:0000256" key="4">
    <source>
        <dbReference type="ARBA" id="ARBA00023002"/>
    </source>
</evidence>
<reference evidence="6" key="1">
    <citation type="submission" date="2017-09" db="EMBL/GenBank/DDBJ databases">
        <title>Polyketide synthases of a Diaporthe helianthi virulent isolate.</title>
        <authorList>
            <person name="Baroncelli R."/>
        </authorList>
    </citation>
    <scope>NUCLEOTIDE SEQUENCE [LARGE SCALE GENOMIC DNA]</scope>
    <source>
        <strain evidence="6">7/96</strain>
    </source>
</reference>
<dbReference type="InterPro" id="IPR036318">
    <property type="entry name" value="FAD-bd_PCMH-like_sf"/>
</dbReference>
<dbReference type="PANTHER" id="PTHR42973:SF54">
    <property type="entry name" value="FAD-BINDING PCMH-TYPE DOMAIN-CONTAINING PROTEIN"/>
    <property type="match status" value="1"/>
</dbReference>
<comment type="similarity">
    <text evidence="1">Belongs to the oxygen-dependent FAD-linked oxidoreductase family.</text>
</comment>
<dbReference type="InterPro" id="IPR016169">
    <property type="entry name" value="FAD-bd_PCMH_sub2"/>
</dbReference>
<dbReference type="EMBL" id="MAVT02000162">
    <property type="protein sequence ID" value="POS78753.1"/>
    <property type="molecule type" value="Genomic_DNA"/>
</dbReference>
<name>A0A2P5I8C5_DIAHE</name>
<accession>A0A2P5I8C5</accession>
<keyword evidence="4" id="KW-0560">Oxidoreductase</keyword>
<evidence type="ECO:0000313" key="6">
    <source>
        <dbReference type="EMBL" id="POS78753.1"/>
    </source>
</evidence>
<dbReference type="PANTHER" id="PTHR42973">
    <property type="entry name" value="BINDING OXIDOREDUCTASE, PUTATIVE (AFU_ORTHOLOGUE AFUA_1G17690)-RELATED"/>
    <property type="match status" value="1"/>
</dbReference>
<dbReference type="InParanoid" id="A0A2P5I8C5"/>
<keyword evidence="5" id="KW-0732">Signal</keyword>
<dbReference type="SUPFAM" id="SSF56176">
    <property type="entry name" value="FAD-binding/transporter-associated domain-like"/>
    <property type="match status" value="1"/>
</dbReference>
<gene>
    <name evidence="6" type="ORF">DHEL01_v202847</name>
</gene>
<proteinExistence type="inferred from homology"/>
<keyword evidence="3" id="KW-0274">FAD</keyword>
<dbReference type="Proteomes" id="UP000094444">
    <property type="component" value="Unassembled WGS sequence"/>
</dbReference>
<keyword evidence="7" id="KW-1185">Reference proteome</keyword>
<evidence type="ECO:0000313" key="7">
    <source>
        <dbReference type="Proteomes" id="UP000094444"/>
    </source>
</evidence>